<evidence type="ECO:0000256" key="6">
    <source>
        <dbReference type="ARBA" id="ARBA00022679"/>
    </source>
</evidence>
<evidence type="ECO:0000259" key="17">
    <source>
        <dbReference type="Pfam" id="PF00391"/>
    </source>
</evidence>
<dbReference type="SUPFAM" id="SSF51621">
    <property type="entry name" value="Phosphoenolpyruvate/pyruvate domain"/>
    <property type="match status" value="1"/>
</dbReference>
<keyword evidence="10" id="KW-0067">ATP-binding</keyword>
<dbReference type="InterPro" id="IPR018274">
    <property type="entry name" value="PEP_util_AS"/>
</dbReference>
<dbReference type="PIRSF" id="PIRSF000853">
    <property type="entry name" value="PPDK"/>
    <property type="match status" value="1"/>
</dbReference>
<dbReference type="InterPro" id="IPR036637">
    <property type="entry name" value="Phosphohistidine_dom_sf"/>
</dbReference>
<gene>
    <name evidence="20" type="ORF">Metal_1041</name>
</gene>
<dbReference type="GO" id="GO:0016301">
    <property type="term" value="F:kinase activity"/>
    <property type="evidence" value="ECO:0007669"/>
    <property type="project" value="UniProtKB-UniRule"/>
</dbReference>
<dbReference type="NCBIfam" id="TIGR01828">
    <property type="entry name" value="pyru_phos_dikin"/>
    <property type="match status" value="1"/>
</dbReference>
<feature type="domain" description="Pyruvate phosphate dikinase AMP/ATP-binding" evidence="18">
    <location>
        <begin position="81"/>
        <end position="314"/>
    </location>
</feature>
<feature type="binding site" evidence="14">
    <location>
        <position position="826"/>
    </location>
    <ligand>
        <name>substrate</name>
    </ligand>
</feature>
<evidence type="ECO:0000313" key="21">
    <source>
        <dbReference type="Proteomes" id="UP000005090"/>
    </source>
</evidence>
<evidence type="ECO:0000256" key="5">
    <source>
        <dbReference type="ARBA" id="ARBA00020138"/>
    </source>
</evidence>
<evidence type="ECO:0000256" key="7">
    <source>
        <dbReference type="ARBA" id="ARBA00022723"/>
    </source>
</evidence>
<dbReference type="InterPro" id="IPR010121">
    <property type="entry name" value="Pyruvate_phosphate_dikinase"/>
</dbReference>
<dbReference type="InterPro" id="IPR008279">
    <property type="entry name" value="PEP-util_enz_mobile_dom"/>
</dbReference>
<evidence type="ECO:0000256" key="11">
    <source>
        <dbReference type="ARBA" id="ARBA00022842"/>
    </source>
</evidence>
<accession>H8GH69</accession>
<feature type="binding site" evidence="14">
    <location>
        <position position="827"/>
    </location>
    <ligand>
        <name>substrate</name>
    </ligand>
</feature>
<comment type="similarity">
    <text evidence="3 12">Belongs to the PEP-utilizing enzyme family.</text>
</comment>
<comment type="function">
    <text evidence="2">Catalyzes the reversible phosphorylation of pyruvate and phosphate.</text>
</comment>
<evidence type="ECO:0000256" key="2">
    <source>
        <dbReference type="ARBA" id="ARBA00003144"/>
    </source>
</evidence>
<keyword evidence="9 20" id="KW-0418">Kinase</keyword>
<dbReference type="GO" id="GO:0046872">
    <property type="term" value="F:metal ion binding"/>
    <property type="evidence" value="ECO:0007669"/>
    <property type="project" value="UniProtKB-UniRule"/>
</dbReference>
<organism evidence="20 21">
    <name type="scientific">Methylomicrobium album BG8</name>
    <dbReference type="NCBI Taxonomy" id="686340"/>
    <lineage>
        <taxon>Bacteria</taxon>
        <taxon>Pseudomonadati</taxon>
        <taxon>Pseudomonadota</taxon>
        <taxon>Gammaproteobacteria</taxon>
        <taxon>Methylococcales</taxon>
        <taxon>Methylococcaceae</taxon>
        <taxon>Methylomicrobium</taxon>
    </lineage>
</organism>
<evidence type="ECO:0000256" key="3">
    <source>
        <dbReference type="ARBA" id="ARBA00007837"/>
    </source>
</evidence>
<dbReference type="InterPro" id="IPR000121">
    <property type="entry name" value="PEP_util_C"/>
</dbReference>
<sequence length="941" mass="104329">MGARTPQTMEFGHLSAYGYRGKTSMTTQYIFSFQQGDGKNKALLGGKGANLCEMTQIGLNVPPGFVISTEACLDYLQHHRLPDGLMNDVRHHMQEIERTTGKTFGGKSQPLLVSVRSGSAISMPGMMDTILNLGLNRETLQDLIEATGDPRFGFDAYRRFIQLFGKVALGIPDEKFDAHFEEVKRQAGIKADVALDADHLKEISELFLQVVREETGRPFPEDVYEQLELAIKAVFDSWMGRRAVDYRREFRVTEKMANGTAANIVTMVFGNMGNDCATGVGFTRNPGTGANEMYGEYLVNAQGEDVVAGIRTPKPVHELAKEMPDLYRQLSELRNKLEQHYREAQDFEYTIERGVLYCLQTRNAKMNAAAMVRTSVEMVKEGLISKERALLRINPELLEQLLHPQLDPHNKIPPLAQGLPASPGAACGKCVFDADTAAMMGKAGEAVILLREETKPEDIHGFFAAQGILTSRGGKTSHAAVVARGMGKACVAGAEDIRVDVRSRRAQVGEVLIHEGDIITIDGGTGLIYLGEIPTVAPTVSEELQTLLGWADEYAELKVHANADTPEGAKKALAYGAAGIGLCRTERMFNAKERLPLVIDMILAEDPESRAAALEKLFPIQREDFVKLFTAMAPFPVTVRLLDPPMHEFLPSEHQLEDEIQALKKYETMIKGQRVTLETLSGHLTTLPAPFDLLNEEVISKAIAKKELMLKKVRDLYEVNPMLGHRGVRLGMSYPEIYKMQIRSVLEAAALCAQQGLKIAPEIMVPQVITAEELKRVKEYVAEVRQETETRYGLTLDFKFGTMIETVRACTRAGQLAELAEFFSFGTNDLTQATFSFSREDAENKFLPLYNEVGLLEDNPFEVLDVKGVGQLMKMTAEFGRHTRPGLKIGICGEQGGHPQSIRFCHHIKLDYVSCSAPRIPIARLAAAHAKLLEHEFFNHS</sequence>
<dbReference type="Gene3D" id="3.20.20.60">
    <property type="entry name" value="Phosphoenolpyruvate-binding domains"/>
    <property type="match status" value="1"/>
</dbReference>
<feature type="active site" description="Tele-phosphohistidine intermediate" evidence="13">
    <location>
        <position position="478"/>
    </location>
</feature>
<dbReference type="PANTHER" id="PTHR22931">
    <property type="entry name" value="PHOSPHOENOLPYRUVATE DIKINASE-RELATED"/>
    <property type="match status" value="1"/>
</dbReference>
<feature type="domain" description="PEP-utilising enzyme C-terminal" evidence="19">
    <location>
        <begin position="542"/>
        <end position="931"/>
    </location>
</feature>
<dbReference type="EMBL" id="CM001475">
    <property type="protein sequence ID" value="EIC28860.1"/>
    <property type="molecule type" value="Genomic_DNA"/>
</dbReference>
<evidence type="ECO:0000256" key="16">
    <source>
        <dbReference type="SAM" id="Coils"/>
    </source>
</evidence>
<evidence type="ECO:0000256" key="15">
    <source>
        <dbReference type="PIRSR" id="PIRSR000853-3"/>
    </source>
</evidence>
<evidence type="ECO:0000256" key="10">
    <source>
        <dbReference type="ARBA" id="ARBA00022840"/>
    </source>
</evidence>
<dbReference type="Gene3D" id="3.30.470.20">
    <property type="entry name" value="ATP-grasp fold, B domain"/>
    <property type="match status" value="1"/>
</dbReference>
<dbReference type="GO" id="GO:0050242">
    <property type="term" value="F:pyruvate, phosphate dikinase activity"/>
    <property type="evidence" value="ECO:0007669"/>
    <property type="project" value="UniProtKB-UniRule"/>
</dbReference>
<feature type="binding site" evidence="14">
    <location>
        <position position="805"/>
    </location>
    <ligand>
        <name>substrate</name>
    </ligand>
</feature>
<dbReference type="GO" id="GO:0005524">
    <property type="term" value="F:ATP binding"/>
    <property type="evidence" value="ECO:0007669"/>
    <property type="project" value="UniProtKB-UniRule"/>
</dbReference>
<evidence type="ECO:0000256" key="13">
    <source>
        <dbReference type="PIRSR" id="PIRSR000853-1"/>
    </source>
</evidence>
<evidence type="ECO:0000256" key="9">
    <source>
        <dbReference type="ARBA" id="ARBA00022777"/>
    </source>
</evidence>
<dbReference type="InterPro" id="IPR015813">
    <property type="entry name" value="Pyrv/PenolPyrv_kinase-like_dom"/>
</dbReference>
<keyword evidence="16" id="KW-0175">Coiled coil</keyword>
<evidence type="ECO:0000259" key="18">
    <source>
        <dbReference type="Pfam" id="PF01326"/>
    </source>
</evidence>
<feature type="binding site" evidence="14">
    <location>
        <position position="584"/>
    </location>
    <ligand>
        <name>substrate</name>
    </ligand>
</feature>
<dbReference type="InterPro" id="IPR040442">
    <property type="entry name" value="Pyrv_kinase-like_dom_sf"/>
</dbReference>
<feature type="binding site" evidence="15">
    <location>
        <position position="805"/>
    </location>
    <ligand>
        <name>Mg(2+)</name>
        <dbReference type="ChEBI" id="CHEBI:18420"/>
    </ligand>
</feature>
<dbReference type="EC" id="2.7.9.1" evidence="4 12"/>
<dbReference type="eggNOG" id="COG0574">
    <property type="taxonomic scope" value="Bacteria"/>
</dbReference>
<dbReference type="PROSITE" id="PS00370">
    <property type="entry name" value="PEP_ENZYMES_PHOS_SITE"/>
    <property type="match status" value="1"/>
</dbReference>
<dbReference type="Proteomes" id="UP000005090">
    <property type="component" value="Chromosome"/>
</dbReference>
<dbReference type="HOGENOM" id="CLU_015345_0_2_6"/>
<feature type="binding site" evidence="15">
    <location>
        <position position="829"/>
    </location>
    <ligand>
        <name>Mg(2+)</name>
        <dbReference type="ChEBI" id="CHEBI:18420"/>
    </ligand>
</feature>
<dbReference type="STRING" id="686340.Metal_1041"/>
<dbReference type="PANTHER" id="PTHR22931:SF9">
    <property type="entry name" value="PYRUVATE, PHOSPHATE DIKINASE 1, CHLOROPLASTIC"/>
    <property type="match status" value="1"/>
</dbReference>
<dbReference type="NCBIfam" id="NF004531">
    <property type="entry name" value="PRK05878.1"/>
    <property type="match status" value="1"/>
</dbReference>
<comment type="catalytic activity">
    <reaction evidence="12">
        <text>pyruvate + phosphate + ATP = phosphoenolpyruvate + AMP + diphosphate + H(+)</text>
        <dbReference type="Rhea" id="RHEA:10756"/>
        <dbReference type="ChEBI" id="CHEBI:15361"/>
        <dbReference type="ChEBI" id="CHEBI:15378"/>
        <dbReference type="ChEBI" id="CHEBI:30616"/>
        <dbReference type="ChEBI" id="CHEBI:33019"/>
        <dbReference type="ChEBI" id="CHEBI:43474"/>
        <dbReference type="ChEBI" id="CHEBI:58702"/>
        <dbReference type="ChEBI" id="CHEBI:456215"/>
        <dbReference type="EC" id="2.7.9.1"/>
    </reaction>
</comment>
<reference evidence="20 21" key="1">
    <citation type="journal article" date="2013" name="Genome Announc.">
        <title>Genome Sequence of the Obligate Gammaproteobacterial Methanotroph Methylomicrobium album Strain BG8.</title>
        <authorList>
            <person name="Kits K.D."/>
            <person name="Kalyuzhnaya M.G."/>
            <person name="Klotz M.G."/>
            <person name="Jetten M.S."/>
            <person name="Op den Camp H.J."/>
            <person name="Vuilleumier S."/>
            <person name="Bringel F."/>
            <person name="Dispirito A.A."/>
            <person name="Murrell J.C."/>
            <person name="Bruce D."/>
            <person name="Cheng J.F."/>
            <person name="Copeland A."/>
            <person name="Goodwin L."/>
            <person name="Hauser L."/>
            <person name="Lajus A."/>
            <person name="Land M.L."/>
            <person name="Lapidus A."/>
            <person name="Lucas S."/>
            <person name="Medigue C."/>
            <person name="Pitluck S."/>
            <person name="Woyke T."/>
            <person name="Zeytun A."/>
            <person name="Stein L.Y."/>
        </authorList>
    </citation>
    <scope>NUCLEOTIDE SEQUENCE [LARGE SCALE GENOMIC DNA]</scope>
    <source>
        <strain evidence="20 21">BG8</strain>
    </source>
</reference>
<keyword evidence="11 15" id="KW-0460">Magnesium</keyword>
<dbReference type="Pfam" id="PF01326">
    <property type="entry name" value="PPDK_N"/>
    <property type="match status" value="1"/>
</dbReference>
<feature type="coiled-coil region" evidence="16">
    <location>
        <begin position="316"/>
        <end position="350"/>
    </location>
</feature>
<evidence type="ECO:0000256" key="14">
    <source>
        <dbReference type="PIRSR" id="PIRSR000853-2"/>
    </source>
</evidence>
<dbReference type="eggNOG" id="COG1080">
    <property type="taxonomic scope" value="Bacteria"/>
</dbReference>
<dbReference type="InterPro" id="IPR013815">
    <property type="entry name" value="ATP_grasp_subdomain_1"/>
</dbReference>
<keyword evidence="8" id="KW-0547">Nucleotide-binding</keyword>
<feature type="active site" description="Proton donor" evidence="13">
    <location>
        <position position="892"/>
    </location>
</feature>
<evidence type="ECO:0000256" key="4">
    <source>
        <dbReference type="ARBA" id="ARBA00011994"/>
    </source>
</evidence>
<name>H8GH69_METAL</name>
<evidence type="ECO:0000256" key="8">
    <source>
        <dbReference type="ARBA" id="ARBA00022741"/>
    </source>
</evidence>
<dbReference type="Gene3D" id="3.50.30.10">
    <property type="entry name" value="Phosphohistidine domain"/>
    <property type="match status" value="1"/>
</dbReference>
<keyword evidence="21" id="KW-1185">Reference proteome</keyword>
<dbReference type="InterPro" id="IPR002192">
    <property type="entry name" value="PPDK_AMP/ATP-bd"/>
</dbReference>
<keyword evidence="6" id="KW-0808">Transferase</keyword>
<dbReference type="Pfam" id="PF00391">
    <property type="entry name" value="PEP-utilizers"/>
    <property type="match status" value="1"/>
</dbReference>
<dbReference type="Gene3D" id="1.10.189.10">
    <property type="entry name" value="Pyruvate Phosphate Dikinase, domain 2"/>
    <property type="match status" value="1"/>
</dbReference>
<evidence type="ECO:0000256" key="1">
    <source>
        <dbReference type="ARBA" id="ARBA00001946"/>
    </source>
</evidence>
<dbReference type="SUPFAM" id="SSF56059">
    <property type="entry name" value="Glutathione synthetase ATP-binding domain-like"/>
    <property type="match status" value="1"/>
</dbReference>
<feature type="binding site" evidence="14">
    <location>
        <position position="828"/>
    </location>
    <ligand>
        <name>substrate</name>
    </ligand>
</feature>
<comment type="cofactor">
    <cofactor evidence="1 12 15">
        <name>Mg(2+)</name>
        <dbReference type="ChEBI" id="CHEBI:18420"/>
    </cofactor>
</comment>
<dbReference type="Gene3D" id="1.20.80.30">
    <property type="match status" value="1"/>
</dbReference>
<evidence type="ECO:0000259" key="19">
    <source>
        <dbReference type="Pfam" id="PF02896"/>
    </source>
</evidence>
<dbReference type="Pfam" id="PF02896">
    <property type="entry name" value="PEP-utilizers_C"/>
    <property type="match status" value="1"/>
</dbReference>
<dbReference type="AlphaFoldDB" id="H8GH69"/>
<dbReference type="Gene3D" id="3.30.1490.20">
    <property type="entry name" value="ATP-grasp fold, A domain"/>
    <property type="match status" value="1"/>
</dbReference>
<dbReference type="SUPFAM" id="SSF52009">
    <property type="entry name" value="Phosphohistidine domain"/>
    <property type="match status" value="1"/>
</dbReference>
<keyword evidence="7 15" id="KW-0479">Metal-binding</keyword>
<feature type="domain" description="PEP-utilising enzyme mobile" evidence="17">
    <location>
        <begin position="445"/>
        <end position="526"/>
    </location>
</feature>
<evidence type="ECO:0000313" key="20">
    <source>
        <dbReference type="EMBL" id="EIC28860.1"/>
    </source>
</evidence>
<keyword evidence="20" id="KW-0670">Pyruvate</keyword>
<protein>
    <recommendedName>
        <fullName evidence="5 12">Pyruvate, phosphate dikinase</fullName>
        <ecNumber evidence="4 12">2.7.9.1</ecNumber>
    </recommendedName>
</protein>
<feature type="binding site" evidence="14">
    <location>
        <position position="640"/>
    </location>
    <ligand>
        <name>substrate</name>
    </ligand>
</feature>
<proteinExistence type="inferred from homology"/>
<evidence type="ECO:0000256" key="12">
    <source>
        <dbReference type="PIRNR" id="PIRNR000853"/>
    </source>
</evidence>
<feature type="binding site" evidence="14">
    <location>
        <position position="829"/>
    </location>
    <ligand>
        <name>substrate</name>
    </ligand>
</feature>